<dbReference type="CDD" id="cd00143">
    <property type="entry name" value="PP2Cc"/>
    <property type="match status" value="1"/>
</dbReference>
<dbReference type="SMART" id="SM00332">
    <property type="entry name" value="PP2Cc"/>
    <property type="match status" value="1"/>
</dbReference>
<dbReference type="SMART" id="SM00331">
    <property type="entry name" value="PP2C_SIG"/>
    <property type="match status" value="1"/>
</dbReference>
<organism evidence="3 4">
    <name type="scientific">Gimesia chilikensis</name>
    <dbReference type="NCBI Taxonomy" id="2605989"/>
    <lineage>
        <taxon>Bacteria</taxon>
        <taxon>Pseudomonadati</taxon>
        <taxon>Planctomycetota</taxon>
        <taxon>Planctomycetia</taxon>
        <taxon>Planctomycetales</taxon>
        <taxon>Planctomycetaceae</taxon>
        <taxon>Gimesia</taxon>
    </lineage>
</organism>
<dbReference type="SUPFAM" id="SSF81606">
    <property type="entry name" value="PP2C-like"/>
    <property type="match status" value="1"/>
</dbReference>
<accession>A0A517W9D3</accession>
<evidence type="ECO:0000313" key="4">
    <source>
        <dbReference type="Proteomes" id="UP000320722"/>
    </source>
</evidence>
<dbReference type="PROSITE" id="PS51746">
    <property type="entry name" value="PPM_2"/>
    <property type="match status" value="1"/>
</dbReference>
<feature type="compositionally biased region" description="Basic and acidic residues" evidence="1">
    <location>
        <begin position="313"/>
        <end position="322"/>
    </location>
</feature>
<dbReference type="GO" id="GO:0004722">
    <property type="term" value="F:protein serine/threonine phosphatase activity"/>
    <property type="evidence" value="ECO:0007669"/>
    <property type="project" value="UniProtKB-EC"/>
</dbReference>
<feature type="compositionally biased region" description="Polar residues" evidence="1">
    <location>
        <begin position="299"/>
        <end position="309"/>
    </location>
</feature>
<gene>
    <name evidence="3" type="primary">pstP</name>
    <name evidence="3" type="ORF">V6x_15400</name>
</gene>
<dbReference type="Pfam" id="PF13672">
    <property type="entry name" value="PP2C_2"/>
    <property type="match status" value="1"/>
</dbReference>
<dbReference type="AlphaFoldDB" id="A0A517W9D3"/>
<dbReference type="Gene3D" id="3.60.40.10">
    <property type="entry name" value="PPM-type phosphatase domain"/>
    <property type="match status" value="1"/>
</dbReference>
<evidence type="ECO:0000313" key="3">
    <source>
        <dbReference type="EMBL" id="QDU01857.1"/>
    </source>
</evidence>
<feature type="compositionally biased region" description="Basic and acidic residues" evidence="1">
    <location>
        <begin position="289"/>
        <end position="298"/>
    </location>
</feature>
<sequence length="322" mass="36242">MSGKMDCFGLSKIGSRQTVNQDQFLIADLEKSIRLHANSLSLDNYSRLYGNSLAKLLLVSDGMGDSGTGELASRLVTEYLIRYFLNEMPWFLECDSEATLQIRNECLNAVRLCQERIESDIKEHPERLGMQATLTLGYLIWPVLNIVHVGHSRCYLYRDSRLTRLTQDHNLTERLVNRGALGVEEIPEVWQEKPYNVIGGDSNGEINPQLTQTEMKTGDKLVLCTDGLTRQVPESSLTEILSRGLMADETCIELINQAQDCNGTDNMTVIVARFLDVGDQDMAINSELQRKTDIDSKAKYQQQQNQGISENPAGREPEPQQP</sequence>
<feature type="domain" description="PPM-type phosphatase" evidence="2">
    <location>
        <begin position="34"/>
        <end position="274"/>
    </location>
</feature>
<name>A0A517W9D3_9PLAN</name>
<dbReference type="EMBL" id="CP036347">
    <property type="protein sequence ID" value="QDU01857.1"/>
    <property type="molecule type" value="Genomic_DNA"/>
</dbReference>
<dbReference type="EC" id="3.1.3.16" evidence="3"/>
<dbReference type="InterPro" id="IPR036457">
    <property type="entry name" value="PPM-type-like_dom_sf"/>
</dbReference>
<dbReference type="RefSeq" id="WP_145038174.1">
    <property type="nucleotide sequence ID" value="NZ_CP036347.1"/>
</dbReference>
<evidence type="ECO:0000259" key="2">
    <source>
        <dbReference type="PROSITE" id="PS51746"/>
    </source>
</evidence>
<feature type="region of interest" description="Disordered" evidence="1">
    <location>
        <begin position="289"/>
        <end position="322"/>
    </location>
</feature>
<dbReference type="Proteomes" id="UP000320722">
    <property type="component" value="Chromosome"/>
</dbReference>
<keyword evidence="3" id="KW-0378">Hydrolase</keyword>
<protein>
    <submittedName>
        <fullName evidence="3">PP2C-family Ser/Thr phosphatase</fullName>
        <ecNumber evidence="3">3.1.3.16</ecNumber>
    </submittedName>
</protein>
<proteinExistence type="predicted"/>
<reference evidence="3 4" key="1">
    <citation type="submission" date="2019-02" db="EMBL/GenBank/DDBJ databases">
        <title>Deep-cultivation of Planctomycetes and their phenomic and genomic characterization uncovers novel biology.</title>
        <authorList>
            <person name="Wiegand S."/>
            <person name="Jogler M."/>
            <person name="Boedeker C."/>
            <person name="Pinto D."/>
            <person name="Vollmers J."/>
            <person name="Rivas-Marin E."/>
            <person name="Kohn T."/>
            <person name="Peeters S.H."/>
            <person name="Heuer A."/>
            <person name="Rast P."/>
            <person name="Oberbeckmann S."/>
            <person name="Bunk B."/>
            <person name="Jeske O."/>
            <person name="Meyerdierks A."/>
            <person name="Storesund J.E."/>
            <person name="Kallscheuer N."/>
            <person name="Luecker S."/>
            <person name="Lage O.M."/>
            <person name="Pohl T."/>
            <person name="Merkel B.J."/>
            <person name="Hornburger P."/>
            <person name="Mueller R.-W."/>
            <person name="Bruemmer F."/>
            <person name="Labrenz M."/>
            <person name="Spormann A.M."/>
            <person name="Op den Camp H."/>
            <person name="Overmann J."/>
            <person name="Amann R."/>
            <person name="Jetten M.S.M."/>
            <person name="Mascher T."/>
            <person name="Medema M.H."/>
            <person name="Devos D.P."/>
            <person name="Kaster A.-K."/>
            <person name="Ovreas L."/>
            <person name="Rohde M."/>
            <person name="Galperin M.Y."/>
            <person name="Jogler C."/>
        </authorList>
    </citation>
    <scope>NUCLEOTIDE SEQUENCE [LARGE SCALE GENOMIC DNA]</scope>
    <source>
        <strain evidence="3 4">V6</strain>
    </source>
</reference>
<evidence type="ECO:0000256" key="1">
    <source>
        <dbReference type="SAM" id="MobiDB-lite"/>
    </source>
</evidence>
<dbReference type="InterPro" id="IPR001932">
    <property type="entry name" value="PPM-type_phosphatase-like_dom"/>
</dbReference>